<dbReference type="Proteomes" id="UP001283341">
    <property type="component" value="Unassembled WGS sequence"/>
</dbReference>
<name>A0AAE0HZ52_9PEZI</name>
<reference evidence="1" key="2">
    <citation type="submission" date="2023-06" db="EMBL/GenBank/DDBJ databases">
        <authorList>
            <consortium name="Lawrence Berkeley National Laboratory"/>
            <person name="Haridas S."/>
            <person name="Hensen N."/>
            <person name="Bonometti L."/>
            <person name="Westerberg I."/>
            <person name="Brannstrom I.O."/>
            <person name="Guillou S."/>
            <person name="Cros-Aarteil S."/>
            <person name="Calhoun S."/>
            <person name="Kuo A."/>
            <person name="Mondo S."/>
            <person name="Pangilinan J."/>
            <person name="Riley R."/>
            <person name="Labutti K."/>
            <person name="Andreopoulos B."/>
            <person name="Lipzen A."/>
            <person name="Chen C."/>
            <person name="Yanf M."/>
            <person name="Daum C."/>
            <person name="Ng V."/>
            <person name="Clum A."/>
            <person name="Steindorff A."/>
            <person name="Ohm R."/>
            <person name="Martin F."/>
            <person name="Silar P."/>
            <person name="Natvig D."/>
            <person name="Lalanne C."/>
            <person name="Gautier V."/>
            <person name="Ament-Velasquez S.L."/>
            <person name="Kruys A."/>
            <person name="Hutchinson M.I."/>
            <person name="Powell A.J."/>
            <person name="Barry K."/>
            <person name="Miller A.N."/>
            <person name="Grigoriev I.V."/>
            <person name="Debuchy R."/>
            <person name="Gladieux P."/>
            <person name="Thoren M.H."/>
            <person name="Johannesson H."/>
        </authorList>
    </citation>
    <scope>NUCLEOTIDE SEQUENCE</scope>
    <source>
        <strain evidence="1">CBS 118394</strain>
    </source>
</reference>
<accession>A0AAE0HZ52</accession>
<organism evidence="1 2">
    <name type="scientific">Apodospora peruviana</name>
    <dbReference type="NCBI Taxonomy" id="516989"/>
    <lineage>
        <taxon>Eukaryota</taxon>
        <taxon>Fungi</taxon>
        <taxon>Dikarya</taxon>
        <taxon>Ascomycota</taxon>
        <taxon>Pezizomycotina</taxon>
        <taxon>Sordariomycetes</taxon>
        <taxon>Sordariomycetidae</taxon>
        <taxon>Sordariales</taxon>
        <taxon>Lasiosphaeriaceae</taxon>
        <taxon>Apodospora</taxon>
    </lineage>
</organism>
<keyword evidence="2" id="KW-1185">Reference proteome</keyword>
<evidence type="ECO:0000313" key="2">
    <source>
        <dbReference type="Proteomes" id="UP001283341"/>
    </source>
</evidence>
<gene>
    <name evidence="1" type="ORF">B0H66DRAFT_536472</name>
</gene>
<evidence type="ECO:0000313" key="1">
    <source>
        <dbReference type="EMBL" id="KAK3315608.1"/>
    </source>
</evidence>
<sequence length="284" mass="32162">MAACLPKMEACRRDYWDHYWDSENFGQVVSVSNASFDAYCRLMNNFGVALSTRAQKDFGWEDGSSPSNLSATALRDLDEAIKLAREHKSLLEGRGEPSDAVVLNLGLRLSVGGSKTDTYVTDHPEAFQLLRTRNLETLDAALHSMEEAVKRILELAEMFGPYHNVVKPAYLDRHKHTSDIKNLAKTLKISYLVTHMTLLRQFALVTTSISWLDGFEYRASKQLDNISCPFPNKHKYRRLYSDVILKRNFSSKKFDDLSKATFSVYEALHDESGHTVLNGTKVTS</sequence>
<dbReference type="AlphaFoldDB" id="A0AAE0HZ52"/>
<proteinExistence type="predicted"/>
<protein>
    <submittedName>
        <fullName evidence="1">Uncharacterized protein</fullName>
    </submittedName>
</protein>
<comment type="caution">
    <text evidence="1">The sequence shown here is derived from an EMBL/GenBank/DDBJ whole genome shotgun (WGS) entry which is preliminary data.</text>
</comment>
<reference evidence="1" key="1">
    <citation type="journal article" date="2023" name="Mol. Phylogenet. Evol.">
        <title>Genome-scale phylogeny and comparative genomics of the fungal order Sordariales.</title>
        <authorList>
            <person name="Hensen N."/>
            <person name="Bonometti L."/>
            <person name="Westerberg I."/>
            <person name="Brannstrom I.O."/>
            <person name="Guillou S."/>
            <person name="Cros-Aarteil S."/>
            <person name="Calhoun S."/>
            <person name="Haridas S."/>
            <person name="Kuo A."/>
            <person name="Mondo S."/>
            <person name="Pangilinan J."/>
            <person name="Riley R."/>
            <person name="LaButti K."/>
            <person name="Andreopoulos B."/>
            <person name="Lipzen A."/>
            <person name="Chen C."/>
            <person name="Yan M."/>
            <person name="Daum C."/>
            <person name="Ng V."/>
            <person name="Clum A."/>
            <person name="Steindorff A."/>
            <person name="Ohm R.A."/>
            <person name="Martin F."/>
            <person name="Silar P."/>
            <person name="Natvig D.O."/>
            <person name="Lalanne C."/>
            <person name="Gautier V."/>
            <person name="Ament-Velasquez S.L."/>
            <person name="Kruys A."/>
            <person name="Hutchinson M.I."/>
            <person name="Powell A.J."/>
            <person name="Barry K."/>
            <person name="Miller A.N."/>
            <person name="Grigoriev I.V."/>
            <person name="Debuchy R."/>
            <person name="Gladieux P."/>
            <person name="Hiltunen Thoren M."/>
            <person name="Johannesson H."/>
        </authorList>
    </citation>
    <scope>NUCLEOTIDE SEQUENCE</scope>
    <source>
        <strain evidence="1">CBS 118394</strain>
    </source>
</reference>
<dbReference type="EMBL" id="JAUEDM010000006">
    <property type="protein sequence ID" value="KAK3315608.1"/>
    <property type="molecule type" value="Genomic_DNA"/>
</dbReference>